<accession>A0ABP8ZU75</accession>
<evidence type="ECO:0000256" key="1">
    <source>
        <dbReference type="SAM" id="Phobius"/>
    </source>
</evidence>
<evidence type="ECO:0008006" key="4">
    <source>
        <dbReference type="Google" id="ProtNLM"/>
    </source>
</evidence>
<feature type="transmembrane region" description="Helical" evidence="1">
    <location>
        <begin position="52"/>
        <end position="75"/>
    </location>
</feature>
<gene>
    <name evidence="2" type="ORF">GCM10023351_06920</name>
</gene>
<dbReference type="RefSeq" id="WP_345435970.1">
    <property type="nucleotide sequence ID" value="NZ_BAABKO010000001.1"/>
</dbReference>
<comment type="caution">
    <text evidence="2">The sequence shown here is derived from an EMBL/GenBank/DDBJ whole genome shotgun (WGS) entry which is preliminary data.</text>
</comment>
<proteinExistence type="predicted"/>
<name>A0ABP8ZU75_9MICO</name>
<protein>
    <recommendedName>
        <fullName evidence="4">DUF3093 domain-containing protein</fullName>
    </recommendedName>
</protein>
<sequence>MQNTVPSPHSTSSAGAAAPYRERLSPSLWALASAAVTGPMIALVFIRIEPALALALGAAGAVAIIALLLAGSPVVEVREGRLRAGRAHIEARYLGEPVPLVGEEARAARGTGLDPRGWYLVRGGIDGVVVIPNTDEDDPVTSWTVSTRTPDRLAAAVRRARGKTR</sequence>
<feature type="transmembrane region" description="Helical" evidence="1">
    <location>
        <begin position="28"/>
        <end position="46"/>
    </location>
</feature>
<dbReference type="Proteomes" id="UP001501645">
    <property type="component" value="Unassembled WGS sequence"/>
</dbReference>
<evidence type="ECO:0000313" key="2">
    <source>
        <dbReference type="EMBL" id="GAA4766313.1"/>
    </source>
</evidence>
<keyword evidence="3" id="KW-1185">Reference proteome</keyword>
<dbReference type="EMBL" id="BAABKO010000001">
    <property type="protein sequence ID" value="GAA4766313.1"/>
    <property type="molecule type" value="Genomic_DNA"/>
</dbReference>
<evidence type="ECO:0000313" key="3">
    <source>
        <dbReference type="Proteomes" id="UP001501645"/>
    </source>
</evidence>
<dbReference type="InterPro" id="IPR021443">
    <property type="entry name" value="DUF3093"/>
</dbReference>
<keyword evidence="1" id="KW-0472">Membrane</keyword>
<organism evidence="2 3">
    <name type="scientific">Microbacterium gilvum</name>
    <dbReference type="NCBI Taxonomy" id="1336204"/>
    <lineage>
        <taxon>Bacteria</taxon>
        <taxon>Bacillati</taxon>
        <taxon>Actinomycetota</taxon>
        <taxon>Actinomycetes</taxon>
        <taxon>Micrococcales</taxon>
        <taxon>Microbacteriaceae</taxon>
        <taxon>Microbacterium</taxon>
    </lineage>
</organism>
<dbReference type="Pfam" id="PF11292">
    <property type="entry name" value="DUF3093"/>
    <property type="match status" value="1"/>
</dbReference>
<reference evidence="3" key="1">
    <citation type="journal article" date="2019" name="Int. J. Syst. Evol. Microbiol.">
        <title>The Global Catalogue of Microorganisms (GCM) 10K type strain sequencing project: providing services to taxonomists for standard genome sequencing and annotation.</title>
        <authorList>
            <consortium name="The Broad Institute Genomics Platform"/>
            <consortium name="The Broad Institute Genome Sequencing Center for Infectious Disease"/>
            <person name="Wu L."/>
            <person name="Ma J."/>
        </authorList>
    </citation>
    <scope>NUCLEOTIDE SEQUENCE [LARGE SCALE GENOMIC DNA]</scope>
    <source>
        <strain evidence="3">JCM 18537</strain>
    </source>
</reference>
<keyword evidence="1" id="KW-1133">Transmembrane helix</keyword>
<keyword evidence="1" id="KW-0812">Transmembrane</keyword>